<evidence type="ECO:0000313" key="1">
    <source>
        <dbReference type="EMBL" id="TCO53496.1"/>
    </source>
</evidence>
<keyword evidence="2" id="KW-1185">Reference proteome</keyword>
<dbReference type="GO" id="GO:0016491">
    <property type="term" value="F:oxidoreductase activity"/>
    <property type="evidence" value="ECO:0007669"/>
    <property type="project" value="InterPro"/>
</dbReference>
<dbReference type="InterPro" id="IPR004378">
    <property type="entry name" value="F420H2_quin_Rdtase"/>
</dbReference>
<dbReference type="EMBL" id="SLWS01000010">
    <property type="protein sequence ID" value="TCO53496.1"/>
    <property type="molecule type" value="Genomic_DNA"/>
</dbReference>
<dbReference type="OrthoDB" id="5186446at2"/>
<comment type="caution">
    <text evidence="1">The sequence shown here is derived from an EMBL/GenBank/DDBJ whole genome shotgun (WGS) entry which is preliminary data.</text>
</comment>
<dbReference type="Proteomes" id="UP000295680">
    <property type="component" value="Unassembled WGS sequence"/>
</dbReference>
<accession>A0A4R2J9Y8</accession>
<organism evidence="1 2">
    <name type="scientific">Actinocrispum wychmicini</name>
    <dbReference type="NCBI Taxonomy" id="1213861"/>
    <lineage>
        <taxon>Bacteria</taxon>
        <taxon>Bacillati</taxon>
        <taxon>Actinomycetota</taxon>
        <taxon>Actinomycetes</taxon>
        <taxon>Pseudonocardiales</taxon>
        <taxon>Pseudonocardiaceae</taxon>
        <taxon>Actinocrispum</taxon>
    </lineage>
</organism>
<gene>
    <name evidence="1" type="ORF">EV192_11085</name>
</gene>
<proteinExistence type="predicted"/>
<protein>
    <submittedName>
        <fullName evidence="1">Deazaflavin-dependent oxidoreductase (Nitroreductase family)</fullName>
    </submittedName>
</protein>
<dbReference type="Gene3D" id="2.30.110.10">
    <property type="entry name" value="Electron Transport, Fmn-binding Protein, Chain A"/>
    <property type="match status" value="1"/>
</dbReference>
<dbReference type="RefSeq" id="WP_132123476.1">
    <property type="nucleotide sequence ID" value="NZ_SLWS01000010.1"/>
</dbReference>
<dbReference type="Pfam" id="PF04075">
    <property type="entry name" value="F420H2_quin_red"/>
    <property type="match status" value="1"/>
</dbReference>
<reference evidence="1 2" key="1">
    <citation type="submission" date="2019-03" db="EMBL/GenBank/DDBJ databases">
        <title>Genomic Encyclopedia of Type Strains, Phase IV (KMG-IV): sequencing the most valuable type-strain genomes for metagenomic binning, comparative biology and taxonomic classification.</title>
        <authorList>
            <person name="Goeker M."/>
        </authorList>
    </citation>
    <scope>NUCLEOTIDE SEQUENCE [LARGE SCALE GENOMIC DNA]</scope>
    <source>
        <strain evidence="1 2">DSM 45934</strain>
    </source>
</reference>
<dbReference type="InterPro" id="IPR012349">
    <property type="entry name" value="Split_barrel_FMN-bd"/>
</dbReference>
<name>A0A4R2J9Y8_9PSEU</name>
<evidence type="ECO:0000313" key="2">
    <source>
        <dbReference type="Proteomes" id="UP000295680"/>
    </source>
</evidence>
<sequence>MNDIRNIPATRGDRIFNASVKWLAKMGVSLMGTRLLAVRGRKTGEWRTTAVNVLTYEGEQYLVAPRGHTQWVRNMRVAGGGELRLGWRKRSFTAVELADADKPGVFRLYLKKWAWEVGRFFGPDVSAESSDEKLLEIAPDFPVFRLTVG</sequence>
<dbReference type="AlphaFoldDB" id="A0A4R2J9Y8"/>